<evidence type="ECO:0000313" key="2">
    <source>
        <dbReference type="Proteomes" id="UP001143474"/>
    </source>
</evidence>
<name>A0A9W6HVW5_9ACTN</name>
<dbReference type="RefSeq" id="WP_344925583.1">
    <property type="nucleotide sequence ID" value="NZ_BAAAVD010000006.1"/>
</dbReference>
<comment type="caution">
    <text evidence="1">The sequence shown here is derived from an EMBL/GenBank/DDBJ whole genome shotgun (WGS) entry which is preliminary data.</text>
</comment>
<dbReference type="EMBL" id="BSEV01000001">
    <property type="protein sequence ID" value="GLK07321.1"/>
    <property type="molecule type" value="Genomic_DNA"/>
</dbReference>
<reference evidence="1" key="2">
    <citation type="submission" date="2023-01" db="EMBL/GenBank/DDBJ databases">
        <authorList>
            <person name="Sun Q."/>
            <person name="Evtushenko L."/>
        </authorList>
    </citation>
    <scope>NUCLEOTIDE SEQUENCE</scope>
    <source>
        <strain evidence="1">VKM Ac-2007</strain>
    </source>
</reference>
<dbReference type="Proteomes" id="UP001143474">
    <property type="component" value="Unassembled WGS sequence"/>
</dbReference>
<gene>
    <name evidence="1" type="ORF">GCM10017600_07260</name>
</gene>
<keyword evidence="2" id="KW-1185">Reference proteome</keyword>
<evidence type="ECO:0000313" key="1">
    <source>
        <dbReference type="EMBL" id="GLK07321.1"/>
    </source>
</evidence>
<sequence>MTQAPDMPRLVVEVAFTSGANLGTALHLDDASRGRLGTGTLAAGDTWVEVSADVKVPAITTRRGSTRVESPLVRYEAGTGTVVLDDPDQRFDPTNLSGPYVSGGRSQVTAMRAVRIRAVWNNTAYPLFRGFADSWDLDWGPTTATVSVPCTDAFKALAAKRRSTGMPVGDGEDIGARIHRILDSAGWPAEDRLIGTGSTALQATTLEGDPLAEAQLAADTEIGELYADAEGRVRFRGRMALLTDARSAVSQATFGATPGVVELPISTDDAQLYNEVKITRVDGVEQIVTDPGSMDEFLPHTFERSDLLMTTDAEAASYAAWILYISSEPEVRFDKIVIYPRRDPAVLWPQVLGREIGDRITCVRVPPTGGSPVIRDSFIRGIEHEIEGQRWKTTWHLQSATKVGSFLTLNNATTGRLDFNALAY</sequence>
<dbReference type="AlphaFoldDB" id="A0A9W6HVW5"/>
<protein>
    <submittedName>
        <fullName evidence="1">Uncharacterized protein</fullName>
    </submittedName>
</protein>
<organism evidence="1 2">
    <name type="scientific">Streptosporangium carneum</name>
    <dbReference type="NCBI Taxonomy" id="47481"/>
    <lineage>
        <taxon>Bacteria</taxon>
        <taxon>Bacillati</taxon>
        <taxon>Actinomycetota</taxon>
        <taxon>Actinomycetes</taxon>
        <taxon>Streptosporangiales</taxon>
        <taxon>Streptosporangiaceae</taxon>
        <taxon>Streptosporangium</taxon>
    </lineage>
</organism>
<proteinExistence type="predicted"/>
<accession>A0A9W6HVW5</accession>
<reference evidence="1" key="1">
    <citation type="journal article" date="2014" name="Int. J. Syst. Evol. Microbiol.">
        <title>Complete genome sequence of Corynebacterium casei LMG S-19264T (=DSM 44701T), isolated from a smear-ripened cheese.</title>
        <authorList>
            <consortium name="US DOE Joint Genome Institute (JGI-PGF)"/>
            <person name="Walter F."/>
            <person name="Albersmeier A."/>
            <person name="Kalinowski J."/>
            <person name="Ruckert C."/>
        </authorList>
    </citation>
    <scope>NUCLEOTIDE SEQUENCE</scope>
    <source>
        <strain evidence="1">VKM Ac-2007</strain>
    </source>
</reference>